<feature type="transmembrane region" description="Helical" evidence="6">
    <location>
        <begin position="120"/>
        <end position="142"/>
    </location>
</feature>
<evidence type="ECO:0000256" key="5">
    <source>
        <dbReference type="ARBA" id="ARBA00023136"/>
    </source>
</evidence>
<feature type="transmembrane region" description="Helical" evidence="6">
    <location>
        <begin position="382"/>
        <end position="407"/>
    </location>
</feature>
<keyword evidence="8" id="KW-1185">Reference proteome</keyword>
<feature type="transmembrane region" description="Helical" evidence="6">
    <location>
        <begin position="203"/>
        <end position="226"/>
    </location>
</feature>
<dbReference type="Proteomes" id="UP001147760">
    <property type="component" value="Unassembled WGS sequence"/>
</dbReference>
<evidence type="ECO:0000256" key="3">
    <source>
        <dbReference type="ARBA" id="ARBA00022692"/>
    </source>
</evidence>
<evidence type="ECO:0000313" key="7">
    <source>
        <dbReference type="EMBL" id="KAJ5457049.1"/>
    </source>
</evidence>
<dbReference type="GO" id="GO:0016020">
    <property type="term" value="C:membrane"/>
    <property type="evidence" value="ECO:0007669"/>
    <property type="project" value="UniProtKB-SubCell"/>
</dbReference>
<gene>
    <name evidence="7" type="ORF">N7530_012323</name>
</gene>
<protein>
    <submittedName>
        <fullName evidence="7">Uncharacterized protein</fullName>
    </submittedName>
</protein>
<keyword evidence="2" id="KW-0813">Transport</keyword>
<name>A0A9X0BGM3_9EURO</name>
<keyword evidence="5 6" id="KW-0472">Membrane</keyword>
<keyword evidence="4 6" id="KW-1133">Transmembrane helix</keyword>
<dbReference type="PIRSF" id="PIRSF006060">
    <property type="entry name" value="AA_transporter"/>
    <property type="match status" value="1"/>
</dbReference>
<reference evidence="7" key="2">
    <citation type="journal article" date="2023" name="IMA Fungus">
        <title>Comparative genomic study of the Penicillium genus elucidates a diverse pangenome and 15 lateral gene transfer events.</title>
        <authorList>
            <person name="Petersen C."/>
            <person name="Sorensen T."/>
            <person name="Nielsen M.R."/>
            <person name="Sondergaard T.E."/>
            <person name="Sorensen J.L."/>
            <person name="Fitzpatrick D.A."/>
            <person name="Frisvad J.C."/>
            <person name="Nielsen K.L."/>
        </authorList>
    </citation>
    <scope>NUCLEOTIDE SEQUENCE</scope>
    <source>
        <strain evidence="7">IBT 17660</strain>
    </source>
</reference>
<evidence type="ECO:0000256" key="4">
    <source>
        <dbReference type="ARBA" id="ARBA00022989"/>
    </source>
</evidence>
<proteinExistence type="predicted"/>
<comment type="subcellular location">
    <subcellularLocation>
        <location evidence="1">Membrane</location>
        <topology evidence="1">Multi-pass membrane protein</topology>
    </subcellularLocation>
</comment>
<dbReference type="GO" id="GO:0022857">
    <property type="term" value="F:transmembrane transporter activity"/>
    <property type="evidence" value="ECO:0007669"/>
    <property type="project" value="InterPro"/>
</dbReference>
<sequence length="448" mass="49437">MDSVSLEKSPPYQCDMDQHVEKGEGQVTHESFKRVYSVWTASAYQVLMMASWTCNIVLYGTVFDIGGPMMLIYSTAQIIAAIVQLRYPDYIPTSWQIWLIYSAILLISVLFCLSQKHLPAISLLGAVLTFGGGIAWAVTFLVRANKHDATFVFNHLINQSGYTSTGWVGLMSFYTPVYALYGTDGILHITEEIHNPEKNAPRAMILSMIFSGITSLMGAVVMGFCSGDWESYIESEMLKLVDSLPFIPWFVEVLGSVAGASVLVVVVIVFLNFLITVGINTAASRMAWGMATDNALPFSNVFVRISPKWESPIYTILLTVAAELAIGLVVFGSNYAFQAIVSLGGVAIQIGYLTPVLMAFDKLIIRGRSALPPSQYFNLGKFGLVVNITSVCWSSLIIVILLFPLYVPVTSNNIYDMNWAIVMCGGLIILVTVDWLLRGRFHYTVPEE</sequence>
<dbReference type="PANTHER" id="PTHR45649">
    <property type="entry name" value="AMINO-ACID PERMEASE BAT1"/>
    <property type="match status" value="1"/>
</dbReference>
<evidence type="ECO:0000313" key="8">
    <source>
        <dbReference type="Proteomes" id="UP001147760"/>
    </source>
</evidence>
<dbReference type="Pfam" id="PF13520">
    <property type="entry name" value="AA_permease_2"/>
    <property type="match status" value="1"/>
</dbReference>
<accession>A0A9X0BGM3</accession>
<dbReference type="OrthoDB" id="2417308at2759"/>
<organism evidence="7 8">
    <name type="scientific">Penicillium desertorum</name>
    <dbReference type="NCBI Taxonomy" id="1303715"/>
    <lineage>
        <taxon>Eukaryota</taxon>
        <taxon>Fungi</taxon>
        <taxon>Dikarya</taxon>
        <taxon>Ascomycota</taxon>
        <taxon>Pezizomycotina</taxon>
        <taxon>Eurotiomycetes</taxon>
        <taxon>Eurotiomycetidae</taxon>
        <taxon>Eurotiales</taxon>
        <taxon>Aspergillaceae</taxon>
        <taxon>Penicillium</taxon>
    </lineage>
</organism>
<feature type="transmembrane region" description="Helical" evidence="6">
    <location>
        <begin position="93"/>
        <end position="113"/>
    </location>
</feature>
<dbReference type="InterPro" id="IPR002293">
    <property type="entry name" value="AA/rel_permease1"/>
</dbReference>
<evidence type="ECO:0000256" key="2">
    <source>
        <dbReference type="ARBA" id="ARBA00022448"/>
    </source>
</evidence>
<feature type="transmembrane region" description="Helical" evidence="6">
    <location>
        <begin position="313"/>
        <end position="333"/>
    </location>
</feature>
<feature type="transmembrane region" description="Helical" evidence="6">
    <location>
        <begin position="162"/>
        <end position="182"/>
    </location>
</feature>
<feature type="transmembrane region" description="Helical" evidence="6">
    <location>
        <begin position="419"/>
        <end position="437"/>
    </location>
</feature>
<keyword evidence="3 6" id="KW-0812">Transmembrane</keyword>
<feature type="transmembrane region" description="Helical" evidence="6">
    <location>
        <begin position="339"/>
        <end position="361"/>
    </location>
</feature>
<dbReference type="PANTHER" id="PTHR45649:SF14">
    <property type="entry name" value="GABA PERMEASE"/>
    <property type="match status" value="1"/>
</dbReference>
<reference evidence="7" key="1">
    <citation type="submission" date="2022-12" db="EMBL/GenBank/DDBJ databases">
        <authorList>
            <person name="Petersen C."/>
        </authorList>
    </citation>
    <scope>NUCLEOTIDE SEQUENCE</scope>
    <source>
        <strain evidence="7">IBT 17660</strain>
    </source>
</reference>
<feature type="transmembrane region" description="Helical" evidence="6">
    <location>
        <begin position="246"/>
        <end position="275"/>
    </location>
</feature>
<evidence type="ECO:0000256" key="6">
    <source>
        <dbReference type="SAM" id="Phobius"/>
    </source>
</evidence>
<dbReference type="AlphaFoldDB" id="A0A9X0BGM3"/>
<dbReference type="EMBL" id="JAPWDO010000009">
    <property type="protein sequence ID" value="KAJ5457049.1"/>
    <property type="molecule type" value="Genomic_DNA"/>
</dbReference>
<evidence type="ECO:0000256" key="1">
    <source>
        <dbReference type="ARBA" id="ARBA00004141"/>
    </source>
</evidence>
<comment type="caution">
    <text evidence="7">The sequence shown here is derived from an EMBL/GenBank/DDBJ whole genome shotgun (WGS) entry which is preliminary data.</text>
</comment>
<dbReference type="Gene3D" id="1.20.1740.10">
    <property type="entry name" value="Amino acid/polyamine transporter I"/>
    <property type="match status" value="1"/>
</dbReference>